<protein>
    <submittedName>
        <fullName evidence="1">Uncharacterized protein</fullName>
    </submittedName>
</protein>
<sequence>MNGKRVKSQKTRPGLTLEHDMISLQSAYNQDSAIYTCDYTLMDNNTRWNMRSIVKVNVTSKDSDNPPVVLDPVGEKNLEVDLGQTLELKCQVKFGFQSNASSLLWWYRQTNQKNELVQEKRFFPNKLGGETFIDNFRLEEVTEQDLYTIFVCLAQNSIGKSVGKFKLKRRRNTVLYLLTLCCAITTLLGLFVGSILAYQHWIEIVLLYRNYLAKDETVGDNKEFDAFVSYAKPDFLESDQTLLNEEQFAVEVLPQILENRYGYKLCLTERDILPGGAYTDDIVNAIRRSRRTVVILSPNYVNGPAMFELEAAVKTALEDTTIKLILIEFQFCQEPESLPRKVKKALKILPRITWKMSTSPTANKHFWKKLRFHMPVKRIKTAEERSRQTFLPSVA</sequence>
<dbReference type="Proteomes" id="UP000827872">
    <property type="component" value="Linkage Group LG04"/>
</dbReference>
<gene>
    <name evidence="1" type="ORF">K3G42_025658</name>
</gene>
<evidence type="ECO:0000313" key="2">
    <source>
        <dbReference type="Proteomes" id="UP000827872"/>
    </source>
</evidence>
<comment type="caution">
    <text evidence="1">The sequence shown here is derived from an EMBL/GenBank/DDBJ whole genome shotgun (WGS) entry which is preliminary data.</text>
</comment>
<name>A0ACB8FIC6_9SAUR</name>
<evidence type="ECO:0000313" key="1">
    <source>
        <dbReference type="EMBL" id="KAH8005280.1"/>
    </source>
</evidence>
<keyword evidence="2" id="KW-1185">Reference proteome</keyword>
<proteinExistence type="predicted"/>
<organism evidence="1 2">
    <name type="scientific">Sphaerodactylus townsendi</name>
    <dbReference type="NCBI Taxonomy" id="933632"/>
    <lineage>
        <taxon>Eukaryota</taxon>
        <taxon>Metazoa</taxon>
        <taxon>Chordata</taxon>
        <taxon>Craniata</taxon>
        <taxon>Vertebrata</taxon>
        <taxon>Euteleostomi</taxon>
        <taxon>Lepidosauria</taxon>
        <taxon>Squamata</taxon>
        <taxon>Bifurcata</taxon>
        <taxon>Gekkota</taxon>
        <taxon>Sphaerodactylidae</taxon>
        <taxon>Sphaerodactylus</taxon>
    </lineage>
</organism>
<reference evidence="1" key="1">
    <citation type="submission" date="2021-08" db="EMBL/GenBank/DDBJ databases">
        <title>The first chromosome-level gecko genome reveals the dynamic sex chromosomes of Neotropical dwarf geckos (Sphaerodactylidae: Sphaerodactylus).</title>
        <authorList>
            <person name="Pinto B.J."/>
            <person name="Keating S.E."/>
            <person name="Gamble T."/>
        </authorList>
    </citation>
    <scope>NUCLEOTIDE SEQUENCE</scope>
    <source>
        <strain evidence="1">TG3544</strain>
    </source>
</reference>
<accession>A0ACB8FIC6</accession>
<dbReference type="EMBL" id="CM037617">
    <property type="protein sequence ID" value="KAH8005280.1"/>
    <property type="molecule type" value="Genomic_DNA"/>
</dbReference>